<keyword evidence="1" id="KW-0812">Transmembrane</keyword>
<dbReference type="EMBL" id="HACA01014105">
    <property type="protein sequence ID" value="CDW31466.1"/>
    <property type="molecule type" value="Transcribed_RNA"/>
</dbReference>
<protein>
    <submittedName>
        <fullName evidence="2">Uncharacterized protein</fullName>
    </submittedName>
</protein>
<feature type="transmembrane region" description="Helical" evidence="1">
    <location>
        <begin position="22"/>
        <end position="42"/>
    </location>
</feature>
<accession>A0A0K2U1E1</accession>
<keyword evidence="1" id="KW-0472">Membrane</keyword>
<keyword evidence="1" id="KW-1133">Transmembrane helix</keyword>
<sequence>YRQCLRRKHPNEGLDKDFSLVLHYYFLTVFDIFFFCKLYFFFVRKDIKNKFTLLQLHCNCNKKAQQPFTPVVRGLS</sequence>
<evidence type="ECO:0000256" key="1">
    <source>
        <dbReference type="SAM" id="Phobius"/>
    </source>
</evidence>
<dbReference type="AlphaFoldDB" id="A0A0K2U1E1"/>
<organism evidence="2">
    <name type="scientific">Lepeophtheirus salmonis</name>
    <name type="common">Salmon louse</name>
    <name type="synonym">Caligus salmonis</name>
    <dbReference type="NCBI Taxonomy" id="72036"/>
    <lineage>
        <taxon>Eukaryota</taxon>
        <taxon>Metazoa</taxon>
        <taxon>Ecdysozoa</taxon>
        <taxon>Arthropoda</taxon>
        <taxon>Crustacea</taxon>
        <taxon>Multicrustacea</taxon>
        <taxon>Hexanauplia</taxon>
        <taxon>Copepoda</taxon>
        <taxon>Siphonostomatoida</taxon>
        <taxon>Caligidae</taxon>
        <taxon>Lepeophtheirus</taxon>
    </lineage>
</organism>
<reference evidence="2" key="1">
    <citation type="submission" date="2014-05" db="EMBL/GenBank/DDBJ databases">
        <authorList>
            <person name="Chronopoulou M."/>
        </authorList>
    </citation>
    <scope>NUCLEOTIDE SEQUENCE</scope>
    <source>
        <tissue evidence="2">Whole organism</tissue>
    </source>
</reference>
<proteinExistence type="predicted"/>
<name>A0A0K2U1E1_LEPSM</name>
<feature type="non-terminal residue" evidence="2">
    <location>
        <position position="1"/>
    </location>
</feature>
<evidence type="ECO:0000313" key="2">
    <source>
        <dbReference type="EMBL" id="CDW31466.1"/>
    </source>
</evidence>